<dbReference type="PROSITE" id="PS51371">
    <property type="entry name" value="CBS"/>
    <property type="match status" value="1"/>
</dbReference>
<dbReference type="SUPFAM" id="SSF54631">
    <property type="entry name" value="CBS-domain pair"/>
    <property type="match status" value="1"/>
</dbReference>
<dbReference type="InterPro" id="IPR046342">
    <property type="entry name" value="CBS_dom_sf"/>
</dbReference>
<organism evidence="14 15">
    <name type="scientific">Aliidiomarina shirensis</name>
    <dbReference type="NCBI Taxonomy" id="1048642"/>
    <lineage>
        <taxon>Bacteria</taxon>
        <taxon>Pseudomonadati</taxon>
        <taxon>Pseudomonadota</taxon>
        <taxon>Gammaproteobacteria</taxon>
        <taxon>Alteromonadales</taxon>
        <taxon>Idiomarinaceae</taxon>
        <taxon>Aliidiomarina</taxon>
    </lineage>
</organism>
<dbReference type="SMART" id="SM01091">
    <property type="entry name" value="CorC_HlyC"/>
    <property type="match status" value="1"/>
</dbReference>
<evidence type="ECO:0000256" key="9">
    <source>
        <dbReference type="PROSITE-ProRule" id="PRU00703"/>
    </source>
</evidence>
<evidence type="ECO:0000256" key="3">
    <source>
        <dbReference type="ARBA" id="ARBA00022475"/>
    </source>
</evidence>
<dbReference type="GO" id="GO:0005886">
    <property type="term" value="C:plasma membrane"/>
    <property type="evidence" value="ECO:0007669"/>
    <property type="project" value="UniProtKB-SubCell"/>
</dbReference>
<dbReference type="GO" id="GO:0050660">
    <property type="term" value="F:flavin adenine dinucleotide binding"/>
    <property type="evidence" value="ECO:0007669"/>
    <property type="project" value="InterPro"/>
</dbReference>
<dbReference type="SUPFAM" id="SSF56176">
    <property type="entry name" value="FAD-binding/transporter-associated domain-like"/>
    <property type="match status" value="1"/>
</dbReference>
<dbReference type="Pfam" id="PF01595">
    <property type="entry name" value="CNNM"/>
    <property type="match status" value="1"/>
</dbReference>
<dbReference type="CDD" id="cd04590">
    <property type="entry name" value="CBS_pair_CorC_HlyC_assoc"/>
    <property type="match status" value="1"/>
</dbReference>
<dbReference type="InterPro" id="IPR000644">
    <property type="entry name" value="CBS_dom"/>
</dbReference>
<dbReference type="RefSeq" id="WP_126806182.1">
    <property type="nucleotide sequence ID" value="NZ_PIPP01000002.1"/>
</dbReference>
<name>A0A432WTU5_9GAMM</name>
<feature type="transmembrane region" description="Helical" evidence="11">
    <location>
        <begin position="92"/>
        <end position="112"/>
    </location>
</feature>
<dbReference type="InterPro" id="IPR036318">
    <property type="entry name" value="FAD-bd_PCMH-like_sf"/>
</dbReference>
<dbReference type="NCBIfam" id="NF008604">
    <property type="entry name" value="PRK11573.1"/>
    <property type="match status" value="1"/>
</dbReference>
<dbReference type="InterPro" id="IPR044751">
    <property type="entry name" value="Ion_transp-like_CBS"/>
</dbReference>
<gene>
    <name evidence="14" type="ORF">CWE13_04105</name>
</gene>
<evidence type="ECO:0000256" key="1">
    <source>
        <dbReference type="ARBA" id="ARBA00004651"/>
    </source>
</evidence>
<evidence type="ECO:0000259" key="12">
    <source>
        <dbReference type="PROSITE" id="PS51371"/>
    </source>
</evidence>
<protein>
    <submittedName>
        <fullName evidence="14">Magnesium/cobalt efflux protein</fullName>
    </submittedName>
</protein>
<sequence length="430" mass="47859">MNDIATSTLFLILFILIVVSGYFSGSETGMMSVNRYKLRHLAQGGDKGAKRVSAMLDRPDRLIGLILIGNNLVNIAASAIATIIGMRLYGDYGIAIATVILTLVILIFAEVTPKTIAALHPERVAYPSSLLLSPLMKIFYPLVATVNFITNNIMRLLGINPKSAGRDTLSAEELRTVVHEAGSLIPSRHQEMLISILDLEKVTVDDIMIPRNEIAAIDINDELPAIIRQLNHMQHTLILLYRGEIDDAIGFLHARDVLRLLTRTQVDPDKASLVRTARDIYFIPEGTPLNVQLVKFQRNKERIGLVVDEYGDIQGLVTLEDILEEIVGEFTTTIGGQSHEHMDKQADGSFVVEGTVNLRDLNRELKIELPIDGPKTLNGLIIEEFGDIPEYPMCIRISGYAIEIVSVNDNRIEKVRIQPQTKKRRKLLGK</sequence>
<proteinExistence type="inferred from homology"/>
<dbReference type="PANTHER" id="PTHR22777:SF32">
    <property type="entry name" value="UPF0053 INNER MEMBRANE PROTEIN YFJD"/>
    <property type="match status" value="1"/>
</dbReference>
<dbReference type="EMBL" id="PIPP01000002">
    <property type="protein sequence ID" value="RUO37168.1"/>
    <property type="molecule type" value="Genomic_DNA"/>
</dbReference>
<evidence type="ECO:0000256" key="2">
    <source>
        <dbReference type="ARBA" id="ARBA00006337"/>
    </source>
</evidence>
<dbReference type="InterPro" id="IPR002550">
    <property type="entry name" value="CNNM"/>
</dbReference>
<dbReference type="Gene3D" id="3.10.580.10">
    <property type="entry name" value="CBS-domain"/>
    <property type="match status" value="1"/>
</dbReference>
<dbReference type="PROSITE" id="PS51846">
    <property type="entry name" value="CNNM"/>
    <property type="match status" value="1"/>
</dbReference>
<evidence type="ECO:0000256" key="8">
    <source>
        <dbReference type="ARBA" id="ARBA00023136"/>
    </source>
</evidence>
<evidence type="ECO:0000256" key="10">
    <source>
        <dbReference type="PROSITE-ProRule" id="PRU01193"/>
    </source>
</evidence>
<dbReference type="InterPro" id="IPR005170">
    <property type="entry name" value="Transptr-assoc_dom"/>
</dbReference>
<evidence type="ECO:0000256" key="6">
    <source>
        <dbReference type="ARBA" id="ARBA00022989"/>
    </source>
</evidence>
<keyword evidence="5" id="KW-0677">Repeat</keyword>
<keyword evidence="6 10" id="KW-1133">Transmembrane helix</keyword>
<feature type="transmembrane region" description="Helical" evidence="11">
    <location>
        <begin position="62"/>
        <end position="86"/>
    </location>
</feature>
<evidence type="ECO:0000259" key="13">
    <source>
        <dbReference type="PROSITE" id="PS51846"/>
    </source>
</evidence>
<keyword evidence="3" id="KW-1003">Cell membrane</keyword>
<evidence type="ECO:0000256" key="5">
    <source>
        <dbReference type="ARBA" id="ARBA00022737"/>
    </source>
</evidence>
<accession>A0A432WTU5</accession>
<dbReference type="Pfam" id="PF03471">
    <property type="entry name" value="CorC_HlyC"/>
    <property type="match status" value="1"/>
</dbReference>
<evidence type="ECO:0000313" key="15">
    <source>
        <dbReference type="Proteomes" id="UP000286934"/>
    </source>
</evidence>
<feature type="domain" description="CBS" evidence="12">
    <location>
        <begin position="276"/>
        <end position="332"/>
    </location>
</feature>
<keyword evidence="4 10" id="KW-0812">Transmembrane</keyword>
<reference evidence="15" key="1">
    <citation type="journal article" date="2018" name="Front. Microbiol.">
        <title>Genome-Based Analysis Reveals the Taxonomy and Diversity of the Family Idiomarinaceae.</title>
        <authorList>
            <person name="Liu Y."/>
            <person name="Lai Q."/>
            <person name="Shao Z."/>
        </authorList>
    </citation>
    <scope>NUCLEOTIDE SEQUENCE [LARGE SCALE GENOMIC DNA]</scope>
    <source>
        <strain evidence="15">AIS</strain>
    </source>
</reference>
<dbReference type="Gene3D" id="3.30.465.10">
    <property type="match status" value="1"/>
</dbReference>
<evidence type="ECO:0000313" key="14">
    <source>
        <dbReference type="EMBL" id="RUO37168.1"/>
    </source>
</evidence>
<dbReference type="OrthoDB" id="9797674at2"/>
<keyword evidence="7 9" id="KW-0129">CBS domain</keyword>
<keyword evidence="15" id="KW-1185">Reference proteome</keyword>
<evidence type="ECO:0000256" key="7">
    <source>
        <dbReference type="ARBA" id="ARBA00023122"/>
    </source>
</evidence>
<dbReference type="Proteomes" id="UP000286934">
    <property type="component" value="Unassembled WGS sequence"/>
</dbReference>
<feature type="domain" description="CNNM transmembrane" evidence="13">
    <location>
        <begin position="2"/>
        <end position="191"/>
    </location>
</feature>
<evidence type="ECO:0000256" key="11">
    <source>
        <dbReference type="SAM" id="Phobius"/>
    </source>
</evidence>
<dbReference type="InterPro" id="IPR016169">
    <property type="entry name" value="FAD-bd_PCMH_sub2"/>
</dbReference>
<feature type="transmembrane region" description="Helical" evidence="11">
    <location>
        <begin position="124"/>
        <end position="143"/>
    </location>
</feature>
<dbReference type="PANTHER" id="PTHR22777">
    <property type="entry name" value="HEMOLYSIN-RELATED"/>
    <property type="match status" value="1"/>
</dbReference>
<comment type="caution">
    <text evidence="14">The sequence shown here is derived from an EMBL/GenBank/DDBJ whole genome shotgun (WGS) entry which is preliminary data.</text>
</comment>
<comment type="similarity">
    <text evidence="2">Belongs to the UPF0053 family.</text>
</comment>
<keyword evidence="8 10" id="KW-0472">Membrane</keyword>
<dbReference type="Pfam" id="PF00571">
    <property type="entry name" value="CBS"/>
    <property type="match status" value="1"/>
</dbReference>
<dbReference type="AlphaFoldDB" id="A0A432WTU5"/>
<feature type="transmembrane region" description="Helical" evidence="11">
    <location>
        <begin position="6"/>
        <end position="25"/>
    </location>
</feature>
<evidence type="ECO:0000256" key="4">
    <source>
        <dbReference type="ARBA" id="ARBA00022692"/>
    </source>
</evidence>
<comment type="subcellular location">
    <subcellularLocation>
        <location evidence="1">Cell membrane</location>
        <topology evidence="1">Multi-pass membrane protein</topology>
    </subcellularLocation>
</comment>